<organism evidence="2 3">
    <name type="scientific">Portunus trituberculatus</name>
    <name type="common">Swimming crab</name>
    <name type="synonym">Neptunus trituberculatus</name>
    <dbReference type="NCBI Taxonomy" id="210409"/>
    <lineage>
        <taxon>Eukaryota</taxon>
        <taxon>Metazoa</taxon>
        <taxon>Ecdysozoa</taxon>
        <taxon>Arthropoda</taxon>
        <taxon>Crustacea</taxon>
        <taxon>Multicrustacea</taxon>
        <taxon>Malacostraca</taxon>
        <taxon>Eumalacostraca</taxon>
        <taxon>Eucarida</taxon>
        <taxon>Decapoda</taxon>
        <taxon>Pleocyemata</taxon>
        <taxon>Brachyura</taxon>
        <taxon>Eubrachyura</taxon>
        <taxon>Portunoidea</taxon>
        <taxon>Portunidae</taxon>
        <taxon>Portuninae</taxon>
        <taxon>Portunus</taxon>
    </lineage>
</organism>
<feature type="compositionally biased region" description="Gly residues" evidence="1">
    <location>
        <begin position="25"/>
        <end position="35"/>
    </location>
</feature>
<dbReference type="AlphaFoldDB" id="A0A5B7GZ67"/>
<evidence type="ECO:0000313" key="3">
    <source>
        <dbReference type="Proteomes" id="UP000324222"/>
    </source>
</evidence>
<name>A0A5B7GZ67_PORTR</name>
<evidence type="ECO:0000256" key="1">
    <source>
        <dbReference type="SAM" id="MobiDB-lite"/>
    </source>
</evidence>
<dbReference type="EMBL" id="VSRR010019408">
    <property type="protein sequence ID" value="MPC62198.1"/>
    <property type="molecule type" value="Genomic_DNA"/>
</dbReference>
<keyword evidence="3" id="KW-1185">Reference proteome</keyword>
<sequence>MKTGEEVGGVDPGEGGREGVVQQGSGSGQSVGGRAPGETYRRPAPWTGQHEPVSQPCLPLPPRALPTLPGNTRDSHPDGTADSARPHQTDNRAGRECEAVSAFDTGLGKGHQEGRGVGSCEGGGELRPPTSPIHRGRRKILRGLPGFPPTCFPESLPASQCVQTKVIGAVWFLLMRLGCFI</sequence>
<reference evidence="2 3" key="1">
    <citation type="submission" date="2019-05" db="EMBL/GenBank/DDBJ databases">
        <title>Another draft genome of Portunus trituberculatus and its Hox gene families provides insights of decapod evolution.</title>
        <authorList>
            <person name="Jeong J.-H."/>
            <person name="Song I."/>
            <person name="Kim S."/>
            <person name="Choi T."/>
            <person name="Kim D."/>
            <person name="Ryu S."/>
            <person name="Kim W."/>
        </authorList>
    </citation>
    <scope>NUCLEOTIDE SEQUENCE [LARGE SCALE GENOMIC DNA]</scope>
    <source>
        <tissue evidence="2">Muscle</tissue>
    </source>
</reference>
<feature type="compositionally biased region" description="Basic and acidic residues" evidence="1">
    <location>
        <begin position="73"/>
        <end position="98"/>
    </location>
</feature>
<protein>
    <submittedName>
        <fullName evidence="2">Uncharacterized protein</fullName>
    </submittedName>
</protein>
<dbReference type="Proteomes" id="UP000324222">
    <property type="component" value="Unassembled WGS sequence"/>
</dbReference>
<gene>
    <name evidence="2" type="ORF">E2C01_056281</name>
</gene>
<feature type="compositionally biased region" description="Gly residues" evidence="1">
    <location>
        <begin position="1"/>
        <end position="13"/>
    </location>
</feature>
<accession>A0A5B7GZ67</accession>
<feature type="compositionally biased region" description="Gly residues" evidence="1">
    <location>
        <begin position="115"/>
        <end position="125"/>
    </location>
</feature>
<evidence type="ECO:0000313" key="2">
    <source>
        <dbReference type="EMBL" id="MPC62198.1"/>
    </source>
</evidence>
<proteinExistence type="predicted"/>
<feature type="region of interest" description="Disordered" evidence="1">
    <location>
        <begin position="1"/>
        <end position="135"/>
    </location>
</feature>
<comment type="caution">
    <text evidence="2">The sequence shown here is derived from an EMBL/GenBank/DDBJ whole genome shotgun (WGS) entry which is preliminary data.</text>
</comment>